<protein>
    <submittedName>
        <fullName evidence="1">Uncharacterized protein</fullName>
    </submittedName>
</protein>
<evidence type="ECO:0000313" key="1">
    <source>
        <dbReference type="EMBL" id="AFL97371.1"/>
    </source>
</evidence>
<dbReference type="RefSeq" id="WP_014790936.1">
    <property type="nucleotide sequence ID" value="NC_018016.1"/>
</dbReference>
<dbReference type="GeneID" id="97257857"/>
<dbReference type="PATRIC" id="fig|867902.3.peg.1165"/>
<gene>
    <name evidence="1" type="ordered locus">Ornrh_1186</name>
</gene>
<dbReference type="AlphaFoldDB" id="I4A087"/>
<dbReference type="EMBL" id="CP003283">
    <property type="protein sequence ID" value="AFL97371.1"/>
    <property type="molecule type" value="Genomic_DNA"/>
</dbReference>
<dbReference type="eggNOG" id="ENOG503394X">
    <property type="taxonomic scope" value="Bacteria"/>
</dbReference>
<dbReference type="Proteomes" id="UP000006051">
    <property type="component" value="Chromosome"/>
</dbReference>
<dbReference type="KEGG" id="orh:Ornrh_1186"/>
<name>I4A087_ORNRL</name>
<sequence>MAEKALYGLKTIKIGDVKNETDMPASLTEFKTYRDTFEMTEEEGSFTDEYCDQNDVPIVSFHEKGKRDIKVSTYDYSADFLKKIKGGTSLSNEWKEGDGELIFKALEITTDTGHVIKIPKTQVFARLNLKLKKKELALLEIVFKPLSKISIKEPV</sequence>
<accession>I4A087</accession>
<evidence type="ECO:0000313" key="2">
    <source>
        <dbReference type="Proteomes" id="UP000006051"/>
    </source>
</evidence>
<proteinExistence type="predicted"/>
<organism evidence="1 2">
    <name type="scientific">Ornithobacterium rhinotracheale (strain ATCC 51463 / DSM 15997 / CCUG 23171 / CIP 104009 / LMG 9086)</name>
    <dbReference type="NCBI Taxonomy" id="867902"/>
    <lineage>
        <taxon>Bacteria</taxon>
        <taxon>Pseudomonadati</taxon>
        <taxon>Bacteroidota</taxon>
        <taxon>Flavobacteriia</taxon>
        <taxon>Flavobacteriales</taxon>
        <taxon>Weeksellaceae</taxon>
        <taxon>Ornithobacterium</taxon>
    </lineage>
</organism>
<dbReference type="HOGENOM" id="CLU_1676516_0_0_10"/>
<keyword evidence="2" id="KW-1185">Reference proteome</keyword>
<reference evidence="1 2" key="1">
    <citation type="submission" date="2012-06" db="EMBL/GenBank/DDBJ databases">
        <title>The complete genome of Ornithobacterium rhinotracheale DSM 15997.</title>
        <authorList>
            <consortium name="US DOE Joint Genome Institute (JGI-PGF)"/>
            <person name="Lucas S."/>
            <person name="Copeland A."/>
            <person name="Lapidus A."/>
            <person name="Goodwin L."/>
            <person name="Pitluck S."/>
            <person name="Peters L."/>
            <person name="Mikhailova N."/>
            <person name="Teshima H."/>
            <person name="Kyrpides N."/>
            <person name="Mavromatis K."/>
            <person name="Pagani I."/>
            <person name="Ivanova N."/>
            <person name="Ovchinnikova G."/>
            <person name="Zeytun A."/>
            <person name="Detter J.C."/>
            <person name="Han C."/>
            <person name="Land M."/>
            <person name="Hauser L."/>
            <person name="Markowitz V."/>
            <person name="Cheng J.-F."/>
            <person name="Hugenholtz P."/>
            <person name="Woyke T."/>
            <person name="Wu D."/>
            <person name="Lang E."/>
            <person name="Kopitz M."/>
            <person name="Brambilla E."/>
            <person name="Klenk H.-P."/>
            <person name="Eisen J.A."/>
        </authorList>
    </citation>
    <scope>NUCLEOTIDE SEQUENCE [LARGE SCALE GENOMIC DNA]</scope>
    <source>
        <strain evidence="2">ATCC 51463 / DSM 15997 / CCUG 23171 / LMG 9086</strain>
    </source>
</reference>
<dbReference type="STRING" id="867902.Ornrh_1186"/>